<dbReference type="GO" id="GO:0016020">
    <property type="term" value="C:membrane"/>
    <property type="evidence" value="ECO:0007669"/>
    <property type="project" value="UniProtKB-SubCell"/>
</dbReference>
<keyword evidence="3 5" id="KW-1133">Transmembrane helix</keyword>
<dbReference type="AlphaFoldDB" id="A0A0K8NW47"/>
<evidence type="ECO:0000313" key="7">
    <source>
        <dbReference type="EMBL" id="GAP34514.1"/>
    </source>
</evidence>
<protein>
    <submittedName>
        <fullName evidence="7">Monovalent cation:proton antiporter-2 CPA2 family</fullName>
    </submittedName>
</protein>
<dbReference type="PANTHER" id="PTHR43021">
    <property type="entry name" value="NA(+)/H(+) ANTIPORTER-RELATED"/>
    <property type="match status" value="1"/>
</dbReference>
<comment type="caution">
    <text evidence="7">The sequence shown here is derived from an EMBL/GenBank/DDBJ whole genome shotgun (WGS) entry which is preliminary data.</text>
</comment>
<dbReference type="InterPro" id="IPR038770">
    <property type="entry name" value="Na+/solute_symporter_sf"/>
</dbReference>
<evidence type="ECO:0000256" key="4">
    <source>
        <dbReference type="ARBA" id="ARBA00023136"/>
    </source>
</evidence>
<dbReference type="EMBL" id="BBYR01000007">
    <property type="protein sequence ID" value="GAP34514.1"/>
    <property type="molecule type" value="Genomic_DNA"/>
</dbReference>
<name>A0A0K8NW47_PISS1</name>
<dbReference type="OrthoDB" id="8617652at2"/>
<feature type="domain" description="Cation/H+ exchanger transmembrane" evidence="6">
    <location>
        <begin position="37"/>
        <end position="369"/>
    </location>
</feature>
<feature type="transmembrane region" description="Helical" evidence="5">
    <location>
        <begin position="27"/>
        <end position="44"/>
    </location>
</feature>
<organism evidence="7 8">
    <name type="scientific">Piscinibacter sakaiensis</name>
    <name type="common">Ideonella sakaiensis</name>
    <dbReference type="NCBI Taxonomy" id="1547922"/>
    <lineage>
        <taxon>Bacteria</taxon>
        <taxon>Pseudomonadati</taxon>
        <taxon>Pseudomonadota</taxon>
        <taxon>Betaproteobacteria</taxon>
        <taxon>Burkholderiales</taxon>
        <taxon>Sphaerotilaceae</taxon>
        <taxon>Piscinibacter</taxon>
    </lineage>
</organism>
<keyword evidence="2 5" id="KW-0812">Transmembrane</keyword>
<evidence type="ECO:0000256" key="2">
    <source>
        <dbReference type="ARBA" id="ARBA00022692"/>
    </source>
</evidence>
<dbReference type="STRING" id="1547922.ISF6_4689"/>
<dbReference type="GO" id="GO:1902600">
    <property type="term" value="P:proton transmembrane transport"/>
    <property type="evidence" value="ECO:0007669"/>
    <property type="project" value="InterPro"/>
</dbReference>
<keyword evidence="8" id="KW-1185">Reference proteome</keyword>
<feature type="transmembrane region" description="Helical" evidence="5">
    <location>
        <begin position="285"/>
        <end position="304"/>
    </location>
</feature>
<accession>A0A0K8NW47</accession>
<dbReference type="Proteomes" id="UP000037660">
    <property type="component" value="Unassembled WGS sequence"/>
</dbReference>
<reference evidence="7 8" key="2">
    <citation type="journal article" date="2016" name="Science">
        <title>A bacterium that degrades and assimilates poly(ethylene terephthalate).</title>
        <authorList>
            <person name="Yoshida S."/>
            <person name="Hiraga K."/>
            <person name="Takehana T."/>
            <person name="Taniguchi I."/>
            <person name="Yamaji H."/>
            <person name="Maeda Y."/>
            <person name="Toyohara K."/>
            <person name="Miyamoto K."/>
            <person name="Kimura Y."/>
            <person name="Oda K."/>
        </authorList>
    </citation>
    <scope>NUCLEOTIDE SEQUENCE [LARGE SCALE GENOMIC DNA]</scope>
    <source>
        <strain evidence="8">NBRC 110686 / TISTR 2288 / 201-F6</strain>
    </source>
</reference>
<gene>
    <name evidence="7" type="ORF">ISF6_4689</name>
</gene>
<feature type="transmembrane region" description="Helical" evidence="5">
    <location>
        <begin position="310"/>
        <end position="332"/>
    </location>
</feature>
<feature type="transmembrane region" description="Helical" evidence="5">
    <location>
        <begin position="201"/>
        <end position="223"/>
    </location>
</feature>
<dbReference type="RefSeq" id="WP_054018620.1">
    <property type="nucleotide sequence ID" value="NZ_BBYR01000007.1"/>
</dbReference>
<proteinExistence type="predicted"/>
<dbReference type="Pfam" id="PF00999">
    <property type="entry name" value="Na_H_Exchanger"/>
    <property type="match status" value="1"/>
</dbReference>
<reference evidence="8" key="1">
    <citation type="submission" date="2015-07" db="EMBL/GenBank/DDBJ databases">
        <title>Discovery of a poly(ethylene terephthalate assimilation.</title>
        <authorList>
            <person name="Yoshida S."/>
            <person name="Hiraga K."/>
            <person name="Takehana T."/>
            <person name="Taniguchi I."/>
            <person name="Yamaji H."/>
            <person name="Maeda Y."/>
            <person name="Toyohara K."/>
            <person name="Miyamoto K."/>
            <person name="Kimura Y."/>
            <person name="Oda K."/>
        </authorList>
    </citation>
    <scope>NUCLEOTIDE SEQUENCE [LARGE SCALE GENOMIC DNA]</scope>
    <source>
        <strain evidence="8">NBRC 110686 / TISTR 2288 / 201-F6</strain>
    </source>
</reference>
<dbReference type="Gene3D" id="1.20.1530.20">
    <property type="match status" value="1"/>
</dbReference>
<sequence length="409" mass="42677">MNDLLAFSSAASAPLWTLDGLRGADPALGMALLMALAVVATEALNRLLRLPRACGYMLVGALASPLLLRMVERTDLDPWKPLLDLAIAILVFELGSRIRPRWLVDNPVLALTCLLEGLAAGAAVTGALVWLGAPLHSAAVAGAVAMSTSPVLTMVALHDLRPRGQVSERLQITTALNSVLAMLALKAWGVSTSQGADLLSAGSNAVVVVAGSFVLGAACGLAMDRLSRPIRGARALPVLQIALVVIASLLAVQWTLSPLLAMLVAGMVARHQMRHALTVEPQLGSAGAVLSVLLMICFGLLLTLDGLNLLWPWVLAIVVARLVAKGLVVVALARPSGLGWRQAAALTLALQPMSSLAVLLAADNFGWPGQFPGIDEAVLQALLVATTLMQLSGPLWTQLALSRVVRETA</sequence>
<dbReference type="GO" id="GO:0015297">
    <property type="term" value="F:antiporter activity"/>
    <property type="evidence" value="ECO:0007669"/>
    <property type="project" value="InterPro"/>
</dbReference>
<dbReference type="InterPro" id="IPR006153">
    <property type="entry name" value="Cation/H_exchanger_TM"/>
</dbReference>
<evidence type="ECO:0000256" key="5">
    <source>
        <dbReference type="SAM" id="Phobius"/>
    </source>
</evidence>
<evidence type="ECO:0000259" key="6">
    <source>
        <dbReference type="Pfam" id="PF00999"/>
    </source>
</evidence>
<evidence type="ECO:0000256" key="1">
    <source>
        <dbReference type="ARBA" id="ARBA00004141"/>
    </source>
</evidence>
<feature type="transmembrane region" description="Helical" evidence="5">
    <location>
        <begin position="138"/>
        <end position="158"/>
    </location>
</feature>
<keyword evidence="4 5" id="KW-0472">Membrane</keyword>
<evidence type="ECO:0000313" key="8">
    <source>
        <dbReference type="Proteomes" id="UP000037660"/>
    </source>
</evidence>
<comment type="subcellular location">
    <subcellularLocation>
        <location evidence="1">Membrane</location>
        <topology evidence="1">Multi-pass membrane protein</topology>
    </subcellularLocation>
</comment>
<dbReference type="PANTHER" id="PTHR43021:SF2">
    <property type="entry name" value="CATION_H+ EXCHANGER DOMAIN-CONTAINING PROTEIN"/>
    <property type="match status" value="1"/>
</dbReference>
<feature type="transmembrane region" description="Helical" evidence="5">
    <location>
        <begin position="170"/>
        <end position="189"/>
    </location>
</feature>
<feature type="transmembrane region" description="Helical" evidence="5">
    <location>
        <begin position="108"/>
        <end position="132"/>
    </location>
</feature>
<feature type="transmembrane region" description="Helical" evidence="5">
    <location>
        <begin position="235"/>
        <end position="252"/>
    </location>
</feature>
<evidence type="ECO:0000256" key="3">
    <source>
        <dbReference type="ARBA" id="ARBA00022989"/>
    </source>
</evidence>